<proteinExistence type="predicted"/>
<reference evidence="1 2" key="1">
    <citation type="journal article" date="2014" name="Appl. Environ. Microbiol.">
        <title>Profile of Secreted Hydrolases, Associated Proteins, and SlpA in Thermoanaerobacterium saccharolyticum during the Degradation of Hemicellulose.</title>
        <authorList>
            <person name="Currie D.H."/>
            <person name="Guss A.M."/>
            <person name="Herring C.D."/>
            <person name="Giannone R.J."/>
            <person name="Johnson C.M."/>
            <person name="Lankford P.K."/>
            <person name="Brown S.D."/>
            <person name="Hettich R.L."/>
            <person name="Lynd L.R."/>
        </authorList>
    </citation>
    <scope>NUCLEOTIDE SEQUENCE [LARGE SCALE GENOMIC DNA]</scope>
    <source>
        <strain evidence="2">DSM 8691 / JW/SL-YS485</strain>
    </source>
</reference>
<dbReference type="KEGG" id="tsh:Tsac_2420"/>
<name>I3VY23_THESW</name>
<protein>
    <recommendedName>
        <fullName evidence="3">DUF3168 domain-containing protein</fullName>
    </recommendedName>
</protein>
<evidence type="ECO:0000313" key="1">
    <source>
        <dbReference type="EMBL" id="AFK87418.1"/>
    </source>
</evidence>
<keyword evidence="2" id="KW-1185">Reference proteome</keyword>
<evidence type="ECO:0000313" key="2">
    <source>
        <dbReference type="Proteomes" id="UP000006178"/>
    </source>
</evidence>
<dbReference type="RefSeq" id="WP_014759254.1">
    <property type="nucleotide sequence ID" value="NC_017992.1"/>
</dbReference>
<dbReference type="eggNOG" id="ENOG5031NGD">
    <property type="taxonomic scope" value="Bacteria"/>
</dbReference>
<gene>
    <name evidence="1" type="ordered locus">Tsac_2420</name>
</gene>
<dbReference type="BioCyc" id="TSAC1094508:GLMA-2450-MONOMER"/>
<dbReference type="Proteomes" id="UP000006178">
    <property type="component" value="Chromosome"/>
</dbReference>
<dbReference type="STRING" id="1094508.Tsac_2420"/>
<dbReference type="AlphaFoldDB" id="I3VY23"/>
<sequence length="107" mass="12533">MKASIVDILKPLNVPVCCLKYSGTAPTYITYFIFNEMGDLFADNEEIVTGYHVQVDIWSKEDYTDIENQLKELMTAAGFKRTYAIELYEEETHIYHKAIRFFYEEVV</sequence>
<organism evidence="1 2">
    <name type="scientific">Thermoanaerobacterium saccharolyticum (strain DSM 8691 / JW/SL-YS485)</name>
    <dbReference type="NCBI Taxonomy" id="1094508"/>
    <lineage>
        <taxon>Bacteria</taxon>
        <taxon>Bacillati</taxon>
        <taxon>Bacillota</taxon>
        <taxon>Clostridia</taxon>
        <taxon>Thermoanaerobacterales</taxon>
        <taxon>Thermoanaerobacteraceae</taxon>
        <taxon>Thermoanaerobacterium</taxon>
    </lineage>
</organism>
<evidence type="ECO:0008006" key="3">
    <source>
        <dbReference type="Google" id="ProtNLM"/>
    </source>
</evidence>
<accession>I3VY23</accession>
<dbReference type="PATRIC" id="fig|1094508.3.peg.2455"/>
<dbReference type="EMBL" id="CP003184">
    <property type="protein sequence ID" value="AFK87418.1"/>
    <property type="molecule type" value="Genomic_DNA"/>
</dbReference>